<dbReference type="Pfam" id="PF21310">
    <property type="entry name" value="OCRL-like_ASH"/>
    <property type="match status" value="1"/>
</dbReference>
<dbReference type="GO" id="GO:0004439">
    <property type="term" value="F:phosphatidylinositol-4,5-bisphosphate 5-phosphatase activity"/>
    <property type="evidence" value="ECO:0007669"/>
    <property type="project" value="TreeGrafter"/>
</dbReference>
<dbReference type="InterPro" id="IPR046985">
    <property type="entry name" value="IP5"/>
</dbReference>
<dbReference type="PANTHER" id="PTHR11200">
    <property type="entry name" value="INOSITOL 5-PHOSPHATASE"/>
    <property type="match status" value="1"/>
</dbReference>
<dbReference type="OrthoDB" id="7862313at2759"/>
<proteinExistence type="predicted"/>
<feature type="non-terminal residue" evidence="2">
    <location>
        <position position="1"/>
    </location>
</feature>
<dbReference type="InterPro" id="IPR036691">
    <property type="entry name" value="Endo/exonu/phosph_ase_sf"/>
</dbReference>
<dbReference type="FunFam" id="3.60.10.10:FF:000004">
    <property type="entry name" value="Type II inositol 1,4,5-trisphosphate 5-phosphatase"/>
    <property type="match status" value="1"/>
</dbReference>
<dbReference type="Gene3D" id="2.30.29.110">
    <property type="match status" value="1"/>
</dbReference>
<dbReference type="InterPro" id="IPR000300">
    <property type="entry name" value="IPPc"/>
</dbReference>
<organism evidence="2 3">
    <name type="scientific">Candidula unifasciata</name>
    <dbReference type="NCBI Taxonomy" id="100452"/>
    <lineage>
        <taxon>Eukaryota</taxon>
        <taxon>Metazoa</taxon>
        <taxon>Spiralia</taxon>
        <taxon>Lophotrochozoa</taxon>
        <taxon>Mollusca</taxon>
        <taxon>Gastropoda</taxon>
        <taxon>Heterobranchia</taxon>
        <taxon>Euthyneura</taxon>
        <taxon>Panpulmonata</taxon>
        <taxon>Eupulmonata</taxon>
        <taxon>Stylommatophora</taxon>
        <taxon>Helicina</taxon>
        <taxon>Helicoidea</taxon>
        <taxon>Geomitridae</taxon>
        <taxon>Candidula</taxon>
    </lineage>
</organism>
<keyword evidence="3" id="KW-1185">Reference proteome</keyword>
<dbReference type="SUPFAM" id="SSF56219">
    <property type="entry name" value="DNase I-like"/>
    <property type="match status" value="1"/>
</dbReference>
<dbReference type="Pfam" id="PF22669">
    <property type="entry name" value="Exo_endo_phos2"/>
    <property type="match status" value="1"/>
</dbReference>
<dbReference type="FunFam" id="2.60.40.10:FF:000132">
    <property type="entry name" value="Inositol polyphosphate 5-phosphatase OCRL-1 isoform b"/>
    <property type="match status" value="1"/>
</dbReference>
<protein>
    <recommendedName>
        <fullName evidence="1">Inositol polyphosphate-related phosphatase domain-containing protein</fullName>
    </recommendedName>
</protein>
<dbReference type="Gene3D" id="3.60.10.10">
    <property type="entry name" value="Endonuclease/exonuclease/phosphatase"/>
    <property type="match status" value="1"/>
</dbReference>
<name>A0A8S3YM11_9EUPU</name>
<dbReference type="PANTHER" id="PTHR11200:SF300">
    <property type="entry name" value="TYPE II INOSITOL 1,4,5-TRISPHOSPHATE 5-PHOSPHATASE"/>
    <property type="match status" value="1"/>
</dbReference>
<dbReference type="Pfam" id="PF16776">
    <property type="entry name" value="INPP5B_PH"/>
    <property type="match status" value="1"/>
</dbReference>
<dbReference type="GO" id="GO:0052745">
    <property type="term" value="F:inositol phosphate phosphatase activity"/>
    <property type="evidence" value="ECO:0007669"/>
    <property type="project" value="InterPro"/>
</dbReference>
<dbReference type="Gene3D" id="2.60.40.10">
    <property type="entry name" value="Immunoglobulins"/>
    <property type="match status" value="1"/>
</dbReference>
<feature type="domain" description="Inositol polyphosphate-related phosphatase" evidence="1">
    <location>
        <begin position="277"/>
        <end position="575"/>
    </location>
</feature>
<dbReference type="GO" id="GO:0016020">
    <property type="term" value="C:membrane"/>
    <property type="evidence" value="ECO:0007669"/>
    <property type="project" value="TreeGrafter"/>
</dbReference>
<dbReference type="InterPro" id="IPR013783">
    <property type="entry name" value="Ig-like_fold"/>
</dbReference>
<dbReference type="InterPro" id="IPR037793">
    <property type="entry name" value="OCRL1/INPP5B_INPP5c"/>
</dbReference>
<accession>A0A8S3YM11</accession>
<evidence type="ECO:0000313" key="2">
    <source>
        <dbReference type="EMBL" id="CAG5118177.1"/>
    </source>
</evidence>
<dbReference type="InterPro" id="IPR031896">
    <property type="entry name" value="INPP5B_PH_dom"/>
</dbReference>
<dbReference type="InterPro" id="IPR048869">
    <property type="entry name" value="OCRL-1_2_ASH"/>
</dbReference>
<evidence type="ECO:0000313" key="3">
    <source>
        <dbReference type="Proteomes" id="UP000678393"/>
    </source>
</evidence>
<sequence length="780" mass="89030">MDITEIVQKKLGRELHCKQVVQCMKIDDNKRLQRFAALVEKNEEYGVFIFTSKQDPCQHCEDLSLETVVAVDVGLRCQAEAPSRQDNQPGADFHLHLKTTNHHVLLEMPRQDSTTEFLTEIIKHSKTKQVSSRCFSESTWTQWLSRYGNNKGAHSAQRVSLEEFDPLRHMNLEQPDTVVRVTDCVDPASSLGDNFAAVSVRDVLSVPNNTLHTSQSWDSLDKMLSPDDSGEPMEAIKKQLGISSGIELPVGSKPVSSRDKFLRQCLVQRESEFTDVKHFTLFCGSWNVNGQAPPDSLNPWLLVDDEPPDIYAIGFQELDLSKEAFIFMDSSKEAEWQDKLSKCVNTKVPYIKVKSIRLVGMLLVVYIQEKHVKHISYIDFDSVATGIMGIMGNKGGVSVRLTFHNTSLCFVNSHLAAHQDEIERRNSDYKDIMSKMRFKQFDPPLEISEHDIVFWCGDLNYRIDLPLDDVRSYIKKRTYERLLQGDQLYRQMKNNSEAFKGFKEGIPDFDPTYKFDPGTDNYDSSEKNRIPAWCDRILWSGSGVQQLRFSSHPQMKLSDHKPISSLFKVGVRVIDQQRYKFVYEEVMKKLDRMENEYLPQIKLDKTECVFKDVKFLEVQSQTVTVANVGQVPVEFEFVNKLNEPSFCRPWLKVTPSKSVIQEGQCCEVHVEVYVDKTTVSKLNSGQEKLEDILVLHLISGKDSFITITGNYLVSSFGSSIEALIQMHGPIREVPVAELIEIEKPGSLSRVDIAQDGGRLYMVPKEIWKFADFLCKNGSDK</sequence>
<comment type="caution">
    <text evidence="2">The sequence shown here is derived from an EMBL/GenBank/DDBJ whole genome shotgun (WGS) entry which is preliminary data.</text>
</comment>
<evidence type="ECO:0000259" key="1">
    <source>
        <dbReference type="SMART" id="SM00128"/>
    </source>
</evidence>
<dbReference type="EMBL" id="CAJHNH020000510">
    <property type="protein sequence ID" value="CAG5118177.1"/>
    <property type="molecule type" value="Genomic_DNA"/>
</dbReference>
<dbReference type="Proteomes" id="UP000678393">
    <property type="component" value="Unassembled WGS sequence"/>
</dbReference>
<dbReference type="SMART" id="SM00128">
    <property type="entry name" value="IPPc"/>
    <property type="match status" value="1"/>
</dbReference>
<dbReference type="GO" id="GO:0046856">
    <property type="term" value="P:phosphatidylinositol dephosphorylation"/>
    <property type="evidence" value="ECO:0007669"/>
    <property type="project" value="InterPro"/>
</dbReference>
<reference evidence="2" key="1">
    <citation type="submission" date="2021-04" db="EMBL/GenBank/DDBJ databases">
        <authorList>
            <consortium name="Molecular Ecology Group"/>
        </authorList>
    </citation>
    <scope>NUCLEOTIDE SEQUENCE</scope>
</reference>
<gene>
    <name evidence="2" type="ORF">CUNI_LOCUS3735</name>
</gene>
<dbReference type="AlphaFoldDB" id="A0A8S3YM11"/>
<dbReference type="CDD" id="cd09093">
    <property type="entry name" value="INPP5c_INPP5B"/>
    <property type="match status" value="1"/>
</dbReference>